<dbReference type="OrthoDB" id="9790048at2"/>
<evidence type="ECO:0000256" key="3">
    <source>
        <dbReference type="ARBA" id="ARBA00022729"/>
    </source>
</evidence>
<dbReference type="PANTHER" id="PTHR30570">
    <property type="entry name" value="PERIPLASMIC PHOSPHATE BINDING COMPONENT OF PHOSPHATE ABC TRANSPORTER"/>
    <property type="match status" value="1"/>
</dbReference>
<evidence type="ECO:0000256" key="2">
    <source>
        <dbReference type="ARBA" id="ARBA00022448"/>
    </source>
</evidence>
<dbReference type="Proteomes" id="UP000035337">
    <property type="component" value="Chromosome"/>
</dbReference>
<dbReference type="KEGG" id="epo:Epro_1039"/>
<dbReference type="PANTHER" id="PTHR30570:SF1">
    <property type="entry name" value="PHOSPHATE-BINDING PROTEIN PSTS"/>
    <property type="match status" value="1"/>
</dbReference>
<dbReference type="PATRIC" id="fig|1408281.3.peg.1068"/>
<name>A0A0G3WJA2_9BACT</name>
<dbReference type="CDD" id="cd13653">
    <property type="entry name" value="PBP2_phosphate_like_1"/>
    <property type="match status" value="1"/>
</dbReference>
<dbReference type="RefSeq" id="WP_052570965.1">
    <property type="nucleotide sequence ID" value="NZ_CP009498.1"/>
</dbReference>
<evidence type="ECO:0000256" key="4">
    <source>
        <dbReference type="RuleBase" id="RU367119"/>
    </source>
</evidence>
<dbReference type="InterPro" id="IPR024370">
    <property type="entry name" value="PBP_domain"/>
</dbReference>
<dbReference type="STRING" id="1408281.Epro_1039"/>
<evidence type="ECO:0000259" key="5">
    <source>
        <dbReference type="Pfam" id="PF12849"/>
    </source>
</evidence>
<feature type="signal peptide" evidence="4">
    <location>
        <begin position="1"/>
        <end position="24"/>
    </location>
</feature>
<dbReference type="AlphaFoldDB" id="A0A0G3WJA2"/>
<reference evidence="6 7" key="1">
    <citation type="submission" date="2014-09" db="EMBL/GenBank/DDBJ databases">
        <title>Complete genome sequence of Endomicrobium proavitum.</title>
        <authorList>
            <person name="Zheng H."/>
        </authorList>
    </citation>
    <scope>NUCLEOTIDE SEQUENCE [LARGE SCALE GENOMIC DNA]</scope>
    <source>
        <strain evidence="6 7">Rsa215</strain>
    </source>
</reference>
<dbReference type="GO" id="GO:0006817">
    <property type="term" value="P:phosphate ion transport"/>
    <property type="evidence" value="ECO:0007669"/>
    <property type="project" value="UniProtKB-UniRule"/>
</dbReference>
<keyword evidence="4" id="KW-0592">Phosphate transport</keyword>
<keyword evidence="2 4" id="KW-0813">Transport</keyword>
<evidence type="ECO:0000313" key="7">
    <source>
        <dbReference type="Proteomes" id="UP000035337"/>
    </source>
</evidence>
<dbReference type="GO" id="GO:0042301">
    <property type="term" value="F:phosphate ion binding"/>
    <property type="evidence" value="ECO:0007669"/>
    <property type="project" value="UniProtKB-UniRule"/>
</dbReference>
<evidence type="ECO:0000313" key="6">
    <source>
        <dbReference type="EMBL" id="AKL98418.1"/>
    </source>
</evidence>
<dbReference type="InterPro" id="IPR011862">
    <property type="entry name" value="Phos-bd"/>
</dbReference>
<comment type="function">
    <text evidence="4">Involved in the system for phosphate transport across the cytoplasmic membrane.</text>
</comment>
<dbReference type="NCBIfam" id="TIGR02136">
    <property type="entry name" value="ptsS_2"/>
    <property type="match status" value="1"/>
</dbReference>
<evidence type="ECO:0000256" key="1">
    <source>
        <dbReference type="ARBA" id="ARBA00008725"/>
    </source>
</evidence>
<gene>
    <name evidence="6" type="primary">pstS</name>
    <name evidence="6" type="ORF">Epro_1039</name>
</gene>
<dbReference type="InterPro" id="IPR050811">
    <property type="entry name" value="Phosphate_ABC_transporter"/>
</dbReference>
<feature type="chain" id="PRO_5027132926" description="Phosphate-binding protein" evidence="4">
    <location>
        <begin position="25"/>
        <end position="272"/>
    </location>
</feature>
<feature type="domain" description="PBP" evidence="5">
    <location>
        <begin position="25"/>
        <end position="257"/>
    </location>
</feature>
<proteinExistence type="inferred from homology"/>
<accession>A0A0G3WJA2</accession>
<dbReference type="Pfam" id="PF12849">
    <property type="entry name" value="PBP_like_2"/>
    <property type="match status" value="1"/>
</dbReference>
<keyword evidence="3 4" id="KW-0732">Signal</keyword>
<dbReference type="SUPFAM" id="SSF53850">
    <property type="entry name" value="Periplasmic binding protein-like II"/>
    <property type="match status" value="1"/>
</dbReference>
<organism evidence="6 7">
    <name type="scientific">Endomicrobium proavitum</name>
    <dbReference type="NCBI Taxonomy" id="1408281"/>
    <lineage>
        <taxon>Bacteria</taxon>
        <taxon>Pseudomonadati</taxon>
        <taxon>Elusimicrobiota</taxon>
        <taxon>Endomicrobiia</taxon>
        <taxon>Endomicrobiales</taxon>
        <taxon>Endomicrobiaceae</taxon>
        <taxon>Endomicrobium</taxon>
    </lineage>
</organism>
<keyword evidence="7" id="KW-1185">Reference proteome</keyword>
<comment type="similarity">
    <text evidence="1 4">Belongs to the PstS family.</text>
</comment>
<dbReference type="Gene3D" id="3.40.190.10">
    <property type="entry name" value="Periplasmic binding protein-like II"/>
    <property type="match status" value="2"/>
</dbReference>
<dbReference type="PROSITE" id="PS51257">
    <property type="entry name" value="PROKAR_LIPOPROTEIN"/>
    <property type="match status" value="1"/>
</dbReference>
<protein>
    <recommendedName>
        <fullName evidence="4">Phosphate-binding protein</fullName>
    </recommendedName>
</protein>
<sequence length="272" mass="28533">MKHKISKLFLSLVLSAACAASVFAKDSVILEGSTTVLPLAQKTAELFMDNNPSIDISVRGGGSGVGINSLLSGRCNAANASRSIKESEIVKGAQKNIRPKAYVVAMDAIALIVNNKNSVKALSKQQVKDIFTGKIKNWKELGGADVKIVVVSRDSASGTFEAFNELALGNAKVSKDALMQASNQGVANIIATTEGAIGYVGLGYLGDKVKTVSVAGVVPSVETVLNNTYAYSRPLFMYTNGPAKGAVKQYIDFVVSKDGQKAAAELGFVPLK</sequence>
<dbReference type="EMBL" id="CP009498">
    <property type="protein sequence ID" value="AKL98418.1"/>
    <property type="molecule type" value="Genomic_DNA"/>
</dbReference>